<dbReference type="Pfam" id="PF00188">
    <property type="entry name" value="CAP"/>
    <property type="match status" value="1"/>
</dbReference>
<dbReference type="CDD" id="cd05382">
    <property type="entry name" value="CAP_GAPR1-like"/>
    <property type="match status" value="1"/>
</dbReference>
<evidence type="ECO:0000313" key="4">
    <source>
        <dbReference type="Proteomes" id="UP000008204"/>
    </source>
</evidence>
<dbReference type="PROSITE" id="PS01009">
    <property type="entry name" value="CRISP_1"/>
    <property type="match status" value="1"/>
</dbReference>
<dbReference type="Proteomes" id="UP000008204">
    <property type="component" value="Chromosome"/>
</dbReference>
<keyword evidence="4" id="KW-1185">Reference proteome</keyword>
<gene>
    <name evidence="3" type="ordered locus">PCC8801_0738</name>
</gene>
<dbReference type="STRING" id="41431.PCC8801_0738"/>
<dbReference type="HOGENOM" id="CLU_035730_8_1_3"/>
<dbReference type="AlphaFoldDB" id="B7JXR5"/>
<dbReference type="PRINTS" id="PR00838">
    <property type="entry name" value="V5ALLERGEN"/>
</dbReference>
<dbReference type="eggNOG" id="COG2340">
    <property type="taxonomic scope" value="Bacteria"/>
</dbReference>
<dbReference type="GO" id="GO:0005576">
    <property type="term" value="C:extracellular region"/>
    <property type="evidence" value="ECO:0007669"/>
    <property type="project" value="InterPro"/>
</dbReference>
<dbReference type="OrthoDB" id="9794228at2"/>
<dbReference type="PROSITE" id="PS01010">
    <property type="entry name" value="CRISP_2"/>
    <property type="match status" value="1"/>
</dbReference>
<dbReference type="InterPro" id="IPR002413">
    <property type="entry name" value="V5_allergen-like"/>
</dbReference>
<name>B7JXR5_RIPO1</name>
<dbReference type="SMART" id="SM00198">
    <property type="entry name" value="SCP"/>
    <property type="match status" value="1"/>
</dbReference>
<dbReference type="EMBL" id="CP001287">
    <property type="protein sequence ID" value="ACK64822.1"/>
    <property type="molecule type" value="Genomic_DNA"/>
</dbReference>
<evidence type="ECO:0000259" key="2">
    <source>
        <dbReference type="SMART" id="SM00198"/>
    </source>
</evidence>
<dbReference type="SUPFAM" id="SSF55797">
    <property type="entry name" value="PR-1-like"/>
    <property type="match status" value="1"/>
</dbReference>
<dbReference type="PANTHER" id="PTHR10334">
    <property type="entry name" value="CYSTEINE-RICH SECRETORY PROTEIN-RELATED"/>
    <property type="match status" value="1"/>
</dbReference>
<dbReference type="InterPro" id="IPR001283">
    <property type="entry name" value="CRISP-related"/>
</dbReference>
<dbReference type="InterPro" id="IPR034113">
    <property type="entry name" value="SCP_GAPR1-like"/>
</dbReference>
<feature type="domain" description="SCP" evidence="2">
    <location>
        <begin position="26"/>
        <end position="167"/>
    </location>
</feature>
<evidence type="ECO:0000256" key="1">
    <source>
        <dbReference type="SAM" id="SignalP"/>
    </source>
</evidence>
<dbReference type="PRINTS" id="PR00837">
    <property type="entry name" value="V5TPXLIKE"/>
</dbReference>
<dbReference type="KEGG" id="cyp:PCC8801_0738"/>
<protein>
    <submittedName>
        <fullName evidence="3">SCP-like extracellular</fullName>
    </submittedName>
</protein>
<keyword evidence="1" id="KW-0732">Signal</keyword>
<organism evidence="3 4">
    <name type="scientific">Rippkaea orientalis (strain PCC 8801 / RF-1)</name>
    <name type="common">Cyanothece sp. (strain PCC 8801)</name>
    <dbReference type="NCBI Taxonomy" id="41431"/>
    <lineage>
        <taxon>Bacteria</taxon>
        <taxon>Bacillati</taxon>
        <taxon>Cyanobacteriota</taxon>
        <taxon>Cyanophyceae</taxon>
        <taxon>Oscillatoriophycideae</taxon>
        <taxon>Chroococcales</taxon>
        <taxon>Aphanothecaceae</taxon>
        <taxon>Rippkaea</taxon>
        <taxon>Rippkaea orientalis</taxon>
    </lineage>
</organism>
<feature type="chain" id="PRO_5002858218" evidence="1">
    <location>
        <begin position="24"/>
        <end position="171"/>
    </location>
</feature>
<dbReference type="Gene3D" id="3.40.33.10">
    <property type="entry name" value="CAP"/>
    <property type="match status" value="1"/>
</dbReference>
<reference evidence="4" key="1">
    <citation type="journal article" date="2011" name="MBio">
        <title>Novel metabolic attributes of the genus Cyanothece, comprising a group of unicellular nitrogen-fixing Cyanobacteria.</title>
        <authorList>
            <person name="Bandyopadhyay A."/>
            <person name="Elvitigala T."/>
            <person name="Welsh E."/>
            <person name="Stockel J."/>
            <person name="Liberton M."/>
            <person name="Min H."/>
            <person name="Sherman L.A."/>
            <person name="Pakrasi H.B."/>
        </authorList>
    </citation>
    <scope>NUCLEOTIDE SEQUENCE [LARGE SCALE GENOMIC DNA]</scope>
    <source>
        <strain evidence="4">PCC 8801</strain>
    </source>
</reference>
<proteinExistence type="predicted"/>
<dbReference type="InterPro" id="IPR035940">
    <property type="entry name" value="CAP_sf"/>
</dbReference>
<accession>B7JXR5</accession>
<sequence>MKQIFTSIVLFALLLTVNQSVVSQTNFQQEILTAHNKYRQKVNVSPLIWSNQLANDAQQWANYLASLGGRKLQHDSNTNGQGENLWLGTSKRFSYTQMVDGWGQEKQYLTSRRFTLETVSSTGNWSDVGHYTQIVWKNTKKVGCATSKAGGNDILVCRYSPQGNIIGQPIY</sequence>
<dbReference type="InterPro" id="IPR014044">
    <property type="entry name" value="CAP_dom"/>
</dbReference>
<evidence type="ECO:0000313" key="3">
    <source>
        <dbReference type="EMBL" id="ACK64822.1"/>
    </source>
</evidence>
<dbReference type="InterPro" id="IPR018244">
    <property type="entry name" value="Allrgn_V5/Tpx1_CS"/>
</dbReference>
<feature type="signal peptide" evidence="1">
    <location>
        <begin position="1"/>
        <end position="23"/>
    </location>
</feature>